<feature type="compositionally biased region" description="Basic and acidic residues" evidence="1">
    <location>
        <begin position="96"/>
        <end position="105"/>
    </location>
</feature>
<gene>
    <name evidence="2" type="ORF">BU26DRAFT_518960</name>
</gene>
<proteinExistence type="predicted"/>
<feature type="region of interest" description="Disordered" evidence="1">
    <location>
        <begin position="1"/>
        <end position="36"/>
    </location>
</feature>
<feature type="compositionally biased region" description="Basic and acidic residues" evidence="1">
    <location>
        <begin position="24"/>
        <end position="36"/>
    </location>
</feature>
<dbReference type="GeneID" id="54582263"/>
<keyword evidence="3" id="KW-1185">Reference proteome</keyword>
<dbReference type="Proteomes" id="UP000800094">
    <property type="component" value="Unassembled WGS sequence"/>
</dbReference>
<dbReference type="EMBL" id="ML987195">
    <property type="protein sequence ID" value="KAF2248743.1"/>
    <property type="molecule type" value="Genomic_DNA"/>
</dbReference>
<dbReference type="AlphaFoldDB" id="A0A6A6IGS8"/>
<feature type="compositionally biased region" description="Polar residues" evidence="1">
    <location>
        <begin position="85"/>
        <end position="94"/>
    </location>
</feature>
<protein>
    <submittedName>
        <fullName evidence="2">Uncharacterized protein</fullName>
    </submittedName>
</protein>
<dbReference type="RefSeq" id="XP_033683747.1">
    <property type="nucleotide sequence ID" value="XM_033828933.1"/>
</dbReference>
<feature type="region of interest" description="Disordered" evidence="1">
    <location>
        <begin position="70"/>
        <end position="105"/>
    </location>
</feature>
<evidence type="ECO:0000313" key="2">
    <source>
        <dbReference type="EMBL" id="KAF2248743.1"/>
    </source>
</evidence>
<accession>A0A6A6IGS8</accession>
<organism evidence="2 3">
    <name type="scientific">Trematosphaeria pertusa</name>
    <dbReference type="NCBI Taxonomy" id="390896"/>
    <lineage>
        <taxon>Eukaryota</taxon>
        <taxon>Fungi</taxon>
        <taxon>Dikarya</taxon>
        <taxon>Ascomycota</taxon>
        <taxon>Pezizomycotina</taxon>
        <taxon>Dothideomycetes</taxon>
        <taxon>Pleosporomycetidae</taxon>
        <taxon>Pleosporales</taxon>
        <taxon>Massarineae</taxon>
        <taxon>Trematosphaeriaceae</taxon>
        <taxon>Trematosphaeria</taxon>
    </lineage>
</organism>
<reference evidence="2" key="1">
    <citation type="journal article" date="2020" name="Stud. Mycol.">
        <title>101 Dothideomycetes genomes: a test case for predicting lifestyles and emergence of pathogens.</title>
        <authorList>
            <person name="Haridas S."/>
            <person name="Albert R."/>
            <person name="Binder M."/>
            <person name="Bloem J."/>
            <person name="Labutti K."/>
            <person name="Salamov A."/>
            <person name="Andreopoulos B."/>
            <person name="Baker S."/>
            <person name="Barry K."/>
            <person name="Bills G."/>
            <person name="Bluhm B."/>
            <person name="Cannon C."/>
            <person name="Castanera R."/>
            <person name="Culley D."/>
            <person name="Daum C."/>
            <person name="Ezra D."/>
            <person name="Gonzalez J."/>
            <person name="Henrissat B."/>
            <person name="Kuo A."/>
            <person name="Liang C."/>
            <person name="Lipzen A."/>
            <person name="Lutzoni F."/>
            <person name="Magnuson J."/>
            <person name="Mondo S."/>
            <person name="Nolan M."/>
            <person name="Ohm R."/>
            <person name="Pangilinan J."/>
            <person name="Park H.-J."/>
            <person name="Ramirez L."/>
            <person name="Alfaro M."/>
            <person name="Sun H."/>
            <person name="Tritt A."/>
            <person name="Yoshinaga Y."/>
            <person name="Zwiers L.-H."/>
            <person name="Turgeon B."/>
            <person name="Goodwin S."/>
            <person name="Spatafora J."/>
            <person name="Crous P."/>
            <person name="Grigoriev I."/>
        </authorList>
    </citation>
    <scope>NUCLEOTIDE SEQUENCE</scope>
    <source>
        <strain evidence="2">CBS 122368</strain>
    </source>
</reference>
<sequence>MVMEHLHATELPEGNNVPISVAPSKERPNAQAESERARTIVVTPPGLLFGSLPLAQAVRAISVGALASLESATPGPGHAGLPLGQPTNAASSLSEGEERPDFALD</sequence>
<evidence type="ECO:0000313" key="3">
    <source>
        <dbReference type="Proteomes" id="UP000800094"/>
    </source>
</evidence>
<feature type="compositionally biased region" description="Basic and acidic residues" evidence="1">
    <location>
        <begin position="1"/>
        <end position="10"/>
    </location>
</feature>
<name>A0A6A6IGS8_9PLEO</name>
<evidence type="ECO:0000256" key="1">
    <source>
        <dbReference type="SAM" id="MobiDB-lite"/>
    </source>
</evidence>